<keyword evidence="3" id="KW-1185">Reference proteome</keyword>
<feature type="compositionally biased region" description="Basic and acidic residues" evidence="1">
    <location>
        <begin position="138"/>
        <end position="153"/>
    </location>
</feature>
<comment type="caution">
    <text evidence="2">The sequence shown here is derived from an EMBL/GenBank/DDBJ whole genome shotgun (WGS) entry which is preliminary data.</text>
</comment>
<reference evidence="2" key="1">
    <citation type="journal article" date="2020" name="bioRxiv">
        <title>Comparative genomics of Chlamydomonas.</title>
        <authorList>
            <person name="Craig R.J."/>
            <person name="Hasan A.R."/>
            <person name="Ness R.W."/>
            <person name="Keightley P.D."/>
        </authorList>
    </citation>
    <scope>NUCLEOTIDE SEQUENCE</scope>
    <source>
        <strain evidence="2">CCAP 11/173</strain>
    </source>
</reference>
<gene>
    <name evidence="2" type="ORF">HYH02_001512</name>
</gene>
<proteinExistence type="predicted"/>
<evidence type="ECO:0000256" key="1">
    <source>
        <dbReference type="SAM" id="MobiDB-lite"/>
    </source>
</evidence>
<feature type="compositionally biased region" description="Polar residues" evidence="1">
    <location>
        <begin position="78"/>
        <end position="96"/>
    </location>
</feature>
<sequence>MQTLSLKSTRATVVPRRGRTTTVAVKALSLQEATNWFGQAFVRIFSPDDTKVKNYPVNNFSGRISHHEGGARPFKDGFQSNAPLPPSSSLEATNQEDAAGYVEDAVKGVVSGLMSEPSGTEPGAWTGAAGWKGGVHSSDNKRDARDGFHVKKY</sequence>
<feature type="compositionally biased region" description="Basic and acidic residues" evidence="1">
    <location>
        <begin position="65"/>
        <end position="75"/>
    </location>
</feature>
<dbReference type="Proteomes" id="UP000613740">
    <property type="component" value="Unassembled WGS sequence"/>
</dbReference>
<organism evidence="2 3">
    <name type="scientific">Chlamydomonas schloesseri</name>
    <dbReference type="NCBI Taxonomy" id="2026947"/>
    <lineage>
        <taxon>Eukaryota</taxon>
        <taxon>Viridiplantae</taxon>
        <taxon>Chlorophyta</taxon>
        <taxon>core chlorophytes</taxon>
        <taxon>Chlorophyceae</taxon>
        <taxon>CS clade</taxon>
        <taxon>Chlamydomonadales</taxon>
        <taxon>Chlamydomonadaceae</taxon>
        <taxon>Chlamydomonas</taxon>
    </lineage>
</organism>
<dbReference type="EMBL" id="JAEHOD010000002">
    <property type="protein sequence ID" value="KAG2454494.1"/>
    <property type="molecule type" value="Genomic_DNA"/>
</dbReference>
<name>A0A836BD79_9CHLO</name>
<accession>A0A836BD79</accession>
<dbReference type="AlphaFoldDB" id="A0A836BD79"/>
<evidence type="ECO:0000313" key="2">
    <source>
        <dbReference type="EMBL" id="KAG2454494.1"/>
    </source>
</evidence>
<protein>
    <submittedName>
        <fullName evidence="2">Uncharacterized protein</fullName>
    </submittedName>
</protein>
<feature type="region of interest" description="Disordered" evidence="1">
    <location>
        <begin position="112"/>
        <end position="153"/>
    </location>
</feature>
<evidence type="ECO:0000313" key="3">
    <source>
        <dbReference type="Proteomes" id="UP000613740"/>
    </source>
</evidence>
<feature type="region of interest" description="Disordered" evidence="1">
    <location>
        <begin position="64"/>
        <end position="96"/>
    </location>
</feature>
<dbReference type="OrthoDB" id="525575at2759"/>